<reference evidence="7 8" key="1">
    <citation type="submission" date="2024-02" db="EMBL/GenBank/DDBJ databases">
        <authorList>
            <person name="Vignale AGUSTIN F."/>
            <person name="Sosa J E."/>
            <person name="Modenutti C."/>
        </authorList>
    </citation>
    <scope>NUCLEOTIDE SEQUENCE [LARGE SCALE GENOMIC DNA]</scope>
</reference>
<accession>A0ABC8RQ38</accession>
<protein>
    <recommendedName>
        <fullName evidence="6">HMA domain-containing protein</fullName>
    </recommendedName>
</protein>
<dbReference type="EMBL" id="CAUOFW020001591">
    <property type="protein sequence ID" value="CAK9146582.1"/>
    <property type="molecule type" value="Genomic_DNA"/>
</dbReference>
<keyword evidence="2" id="KW-0488">Methylation</keyword>
<keyword evidence="4" id="KW-0449">Lipoprotein</keyword>
<dbReference type="CDD" id="cd00371">
    <property type="entry name" value="HMA"/>
    <property type="match status" value="1"/>
</dbReference>
<keyword evidence="8" id="KW-1185">Reference proteome</keyword>
<dbReference type="GO" id="GO:0046872">
    <property type="term" value="F:metal ion binding"/>
    <property type="evidence" value="ECO:0007669"/>
    <property type="project" value="UniProtKB-KW"/>
</dbReference>
<dbReference type="InterPro" id="IPR036163">
    <property type="entry name" value="HMA_dom_sf"/>
</dbReference>
<keyword evidence="3" id="KW-0479">Metal-binding</keyword>
<evidence type="ECO:0000313" key="8">
    <source>
        <dbReference type="Proteomes" id="UP001642360"/>
    </source>
</evidence>
<dbReference type="InterPro" id="IPR006121">
    <property type="entry name" value="HMA_dom"/>
</dbReference>
<dbReference type="SUPFAM" id="SSF55008">
    <property type="entry name" value="HMA, heavy metal-associated domain"/>
    <property type="match status" value="1"/>
</dbReference>
<dbReference type="Gene3D" id="3.30.70.100">
    <property type="match status" value="1"/>
</dbReference>
<evidence type="ECO:0000256" key="5">
    <source>
        <dbReference type="ARBA" id="ARBA00024045"/>
    </source>
</evidence>
<evidence type="ECO:0000313" key="7">
    <source>
        <dbReference type="EMBL" id="CAK9146582.1"/>
    </source>
</evidence>
<comment type="subcellular location">
    <subcellularLocation>
        <location evidence="1">Membrane</location>
        <topology evidence="1">Peripheral membrane protein</topology>
    </subcellularLocation>
</comment>
<dbReference type="GO" id="GO:0009626">
    <property type="term" value="P:plant-type hypersensitive response"/>
    <property type="evidence" value="ECO:0007669"/>
    <property type="project" value="UniProtKB-KW"/>
</dbReference>
<dbReference type="GO" id="GO:0016020">
    <property type="term" value="C:membrane"/>
    <property type="evidence" value="ECO:0007669"/>
    <property type="project" value="UniProtKB-SubCell"/>
</dbReference>
<dbReference type="PANTHER" id="PTHR45868:SF63">
    <property type="entry name" value="HMA DOMAIN-CONTAINING PROTEIN"/>
    <property type="match status" value="1"/>
</dbReference>
<evidence type="ECO:0000256" key="1">
    <source>
        <dbReference type="ARBA" id="ARBA00004170"/>
    </source>
</evidence>
<proteinExistence type="inferred from homology"/>
<evidence type="ECO:0000256" key="4">
    <source>
        <dbReference type="ARBA" id="ARBA00023289"/>
    </source>
</evidence>
<sequence length="202" mass="22811">MRKSNQSNTEENFVFRPASHKPHSIHLSSTNAIELKIVAGFVAEAISMEPIADVDCLLKVNVNCEACKMKMIQLLSSICGVYSVTIDAAEGTAKVSGEVDPNILLRGLARSGNHAELVWVKLKHPVMNNRRCYYTADNGSSYAYHHHHNGGIEEPPYSTTTRYRGALPERSYYYGMHQHYPPITRTNYATQYPSWYTTNSYY</sequence>
<comment type="caution">
    <text evidence="7">The sequence shown here is derived from an EMBL/GenBank/DDBJ whole genome shotgun (WGS) entry which is preliminary data.</text>
</comment>
<dbReference type="PANTHER" id="PTHR45868">
    <property type="entry name" value="HEAVY METAL-ASSOCIATED ISOPRENYLATED PLANT PROTEIN 33-RELATED"/>
    <property type="match status" value="1"/>
</dbReference>
<keyword evidence="4" id="KW-0636">Prenylation</keyword>
<dbReference type="PROSITE" id="PS50846">
    <property type="entry name" value="HMA_2"/>
    <property type="match status" value="1"/>
</dbReference>
<evidence type="ECO:0000259" key="6">
    <source>
        <dbReference type="PROSITE" id="PS50846"/>
    </source>
</evidence>
<dbReference type="Pfam" id="PF00403">
    <property type="entry name" value="HMA"/>
    <property type="match status" value="1"/>
</dbReference>
<comment type="similarity">
    <text evidence="5">Belongs to the HIPP family.</text>
</comment>
<feature type="domain" description="HMA" evidence="6">
    <location>
        <begin position="53"/>
        <end position="116"/>
    </location>
</feature>
<dbReference type="Proteomes" id="UP001642360">
    <property type="component" value="Unassembled WGS sequence"/>
</dbReference>
<name>A0ABC8RQ38_9AQUA</name>
<dbReference type="AlphaFoldDB" id="A0ABC8RQ38"/>
<gene>
    <name evidence="7" type="ORF">ILEXP_LOCUS14435</name>
</gene>
<evidence type="ECO:0000256" key="3">
    <source>
        <dbReference type="ARBA" id="ARBA00022723"/>
    </source>
</evidence>
<evidence type="ECO:0000256" key="2">
    <source>
        <dbReference type="ARBA" id="ARBA00022481"/>
    </source>
</evidence>
<organism evidence="7 8">
    <name type="scientific">Ilex paraguariensis</name>
    <name type="common">yerba mate</name>
    <dbReference type="NCBI Taxonomy" id="185542"/>
    <lineage>
        <taxon>Eukaryota</taxon>
        <taxon>Viridiplantae</taxon>
        <taxon>Streptophyta</taxon>
        <taxon>Embryophyta</taxon>
        <taxon>Tracheophyta</taxon>
        <taxon>Spermatophyta</taxon>
        <taxon>Magnoliopsida</taxon>
        <taxon>eudicotyledons</taxon>
        <taxon>Gunneridae</taxon>
        <taxon>Pentapetalae</taxon>
        <taxon>asterids</taxon>
        <taxon>campanulids</taxon>
        <taxon>Aquifoliales</taxon>
        <taxon>Aquifoliaceae</taxon>
        <taxon>Ilex</taxon>
    </lineage>
</organism>